<dbReference type="PANTHER" id="PTHR47926">
    <property type="entry name" value="PENTATRICOPEPTIDE REPEAT-CONTAINING PROTEIN"/>
    <property type="match status" value="1"/>
</dbReference>
<feature type="repeat" description="PPR" evidence="2">
    <location>
        <begin position="156"/>
        <end position="190"/>
    </location>
</feature>
<feature type="repeat" description="PPR" evidence="2">
    <location>
        <begin position="387"/>
        <end position="417"/>
    </location>
</feature>
<dbReference type="FunFam" id="1.25.40.10:FF:001788">
    <property type="entry name" value="Pentatricopeptide repeat-containing protein At4g25270, chloroplastic"/>
    <property type="match status" value="1"/>
</dbReference>
<reference evidence="3 4" key="1">
    <citation type="journal article" date="2021" name="Commun. Biol.">
        <title>The genome of Shorea leprosula (Dipterocarpaceae) highlights the ecological relevance of drought in aseasonal tropical rainforests.</title>
        <authorList>
            <person name="Ng K.K.S."/>
            <person name="Kobayashi M.J."/>
            <person name="Fawcett J.A."/>
            <person name="Hatakeyama M."/>
            <person name="Paape T."/>
            <person name="Ng C.H."/>
            <person name="Ang C.C."/>
            <person name="Tnah L.H."/>
            <person name="Lee C.T."/>
            <person name="Nishiyama T."/>
            <person name="Sese J."/>
            <person name="O'Brien M.J."/>
            <person name="Copetti D."/>
            <person name="Mohd Noor M.I."/>
            <person name="Ong R.C."/>
            <person name="Putra M."/>
            <person name="Sireger I.Z."/>
            <person name="Indrioko S."/>
            <person name="Kosugi Y."/>
            <person name="Izuno A."/>
            <person name="Isagi Y."/>
            <person name="Lee S.L."/>
            <person name="Shimizu K.K."/>
        </authorList>
    </citation>
    <scope>NUCLEOTIDE SEQUENCE [LARGE SCALE GENOMIC DNA]</scope>
    <source>
        <strain evidence="3">214</strain>
    </source>
</reference>
<evidence type="ECO:0008006" key="5">
    <source>
        <dbReference type="Google" id="ProtNLM"/>
    </source>
</evidence>
<evidence type="ECO:0000313" key="3">
    <source>
        <dbReference type="EMBL" id="GKV17609.1"/>
    </source>
</evidence>
<keyword evidence="1" id="KW-0677">Repeat</keyword>
<accession>A0AAV5K1X1</accession>
<evidence type="ECO:0000256" key="1">
    <source>
        <dbReference type="ARBA" id="ARBA00022737"/>
    </source>
</evidence>
<proteinExistence type="predicted"/>
<dbReference type="PROSITE" id="PS51375">
    <property type="entry name" value="PPR"/>
    <property type="match status" value="5"/>
</dbReference>
<dbReference type="InterPro" id="IPR046848">
    <property type="entry name" value="E_motif"/>
</dbReference>
<feature type="repeat" description="PPR" evidence="2">
    <location>
        <begin position="324"/>
        <end position="358"/>
    </location>
</feature>
<dbReference type="PANTHER" id="PTHR47926:SF515">
    <property type="entry name" value="UMP-CMP KINASE"/>
    <property type="match status" value="1"/>
</dbReference>
<feature type="repeat" description="PPR" evidence="2">
    <location>
        <begin position="257"/>
        <end position="291"/>
    </location>
</feature>
<comment type="caution">
    <text evidence="3">The sequence shown here is derived from an EMBL/GenBank/DDBJ whole genome shotgun (WGS) entry which is preliminary data.</text>
</comment>
<dbReference type="Pfam" id="PF13041">
    <property type="entry name" value="PPR_2"/>
    <property type="match status" value="3"/>
</dbReference>
<feature type="repeat" description="PPR" evidence="2">
    <location>
        <begin position="490"/>
        <end position="522"/>
    </location>
</feature>
<sequence>MATILQPPSFNSVSVTLRCSSRERKNKKQKQLLQKQFHWQKSSSSRFPKPSPTPLLINRRPFTQTKIQALEAVVKDLETSVENGINVDAELFSSLLETCFHLKAIDHGIRIHRLIPRNVLLKNTGVSSKLVRLYALYGDIDTAHQLFDQMSKREESTFAWNSLISGYVELGQYEDALALYFQMEEEGVEPDRFTFPRVLKASAGMGLIQIGEAVHRIVVRMGFGNDAFVLNALVDMYAKCGDIVKARRVFDHIACRDSVSWNSMLTAYIRHGLLVEAVEMFCRMLDDGFLPDAVAVSTILAGCSSLNIGVQIHGWVIRQGIEWNLSIANALIIVYSNNGKLDQACWLFEKMPERDVVSWNSIISCHCKYPEALAYFEQMESSRILPDNITFVSVLSACAHVGLVEDGKRLFSLMREKYKIRPIMEHYACMVNLYGRSGFVDEAYNFIVERMEFEAGPTVWGALLYACCLHGNIEIGEIAAQKLFELEPDNEHNFQLLIKIYSKAGRLEDVMRVQKMMLDRGL</sequence>
<protein>
    <recommendedName>
        <fullName evidence="5">Pentatricopeptide repeat-containing protein</fullName>
    </recommendedName>
</protein>
<gene>
    <name evidence="3" type="ORF">SLEP1_g28089</name>
</gene>
<dbReference type="Gene3D" id="1.25.40.10">
    <property type="entry name" value="Tetratricopeptide repeat domain"/>
    <property type="match status" value="4"/>
</dbReference>
<dbReference type="Pfam" id="PF01535">
    <property type="entry name" value="PPR"/>
    <property type="match status" value="2"/>
</dbReference>
<evidence type="ECO:0000313" key="4">
    <source>
        <dbReference type="Proteomes" id="UP001054252"/>
    </source>
</evidence>
<dbReference type="InterPro" id="IPR002885">
    <property type="entry name" value="PPR_rpt"/>
</dbReference>
<dbReference type="FunFam" id="1.25.40.10:FF:000285">
    <property type="entry name" value="Pentatricopeptide repeat-containing protein, chloroplastic"/>
    <property type="match status" value="1"/>
</dbReference>
<name>A0AAV5K1X1_9ROSI</name>
<dbReference type="InterPro" id="IPR046960">
    <property type="entry name" value="PPR_At4g14850-like_plant"/>
</dbReference>
<dbReference type="Proteomes" id="UP001054252">
    <property type="component" value="Unassembled WGS sequence"/>
</dbReference>
<dbReference type="InterPro" id="IPR011990">
    <property type="entry name" value="TPR-like_helical_dom_sf"/>
</dbReference>
<dbReference type="EMBL" id="BPVZ01000048">
    <property type="protein sequence ID" value="GKV17609.1"/>
    <property type="molecule type" value="Genomic_DNA"/>
</dbReference>
<dbReference type="GO" id="GO:0003723">
    <property type="term" value="F:RNA binding"/>
    <property type="evidence" value="ECO:0007669"/>
    <property type="project" value="InterPro"/>
</dbReference>
<evidence type="ECO:0000256" key="2">
    <source>
        <dbReference type="PROSITE-ProRule" id="PRU00708"/>
    </source>
</evidence>
<keyword evidence="4" id="KW-1185">Reference proteome</keyword>
<dbReference type="AlphaFoldDB" id="A0AAV5K1X1"/>
<dbReference type="FunFam" id="1.25.40.10:FF:000729">
    <property type="entry name" value="Pentatricopeptide repeat-containing protein At4g25270, chloroplastic"/>
    <property type="match status" value="1"/>
</dbReference>
<dbReference type="GO" id="GO:0009451">
    <property type="term" value="P:RNA modification"/>
    <property type="evidence" value="ECO:0007669"/>
    <property type="project" value="InterPro"/>
</dbReference>
<dbReference type="NCBIfam" id="TIGR00756">
    <property type="entry name" value="PPR"/>
    <property type="match status" value="3"/>
</dbReference>
<organism evidence="3 4">
    <name type="scientific">Rubroshorea leprosula</name>
    <dbReference type="NCBI Taxonomy" id="152421"/>
    <lineage>
        <taxon>Eukaryota</taxon>
        <taxon>Viridiplantae</taxon>
        <taxon>Streptophyta</taxon>
        <taxon>Embryophyta</taxon>
        <taxon>Tracheophyta</taxon>
        <taxon>Spermatophyta</taxon>
        <taxon>Magnoliopsida</taxon>
        <taxon>eudicotyledons</taxon>
        <taxon>Gunneridae</taxon>
        <taxon>Pentapetalae</taxon>
        <taxon>rosids</taxon>
        <taxon>malvids</taxon>
        <taxon>Malvales</taxon>
        <taxon>Dipterocarpaceae</taxon>
        <taxon>Rubroshorea</taxon>
    </lineage>
</organism>
<dbReference type="Pfam" id="PF20431">
    <property type="entry name" value="E_motif"/>
    <property type="match status" value="1"/>
</dbReference>